<organism evidence="1 2">
    <name type="scientific">Achromobacter aloeverae</name>
    <dbReference type="NCBI Taxonomy" id="1750518"/>
    <lineage>
        <taxon>Bacteria</taxon>
        <taxon>Pseudomonadati</taxon>
        <taxon>Pseudomonadota</taxon>
        <taxon>Betaproteobacteria</taxon>
        <taxon>Burkholderiales</taxon>
        <taxon>Alcaligenaceae</taxon>
        <taxon>Achromobacter</taxon>
    </lineage>
</organism>
<dbReference type="AlphaFoldDB" id="A0A4Q1HQT2"/>
<protein>
    <submittedName>
        <fullName evidence="1">Uncharacterized protein</fullName>
    </submittedName>
</protein>
<proteinExistence type="predicted"/>
<name>A0A4Q1HQT2_9BURK</name>
<keyword evidence="2" id="KW-1185">Reference proteome</keyword>
<sequence length="613" mass="67960">MDFPMPPLSSLPPAGAAGFQPVFFSAAAAPVPPDAASAASAASAAETCYYSHDKHGTFERFRRSDDYARVNARICADFDALGAFMDTHAATRADHVRKQFNTFLKNLDSTFFDTLIEGIYGSGAQALHEAACIVEGDHVGIRPEDKIRAIERLADGITVCASGVVANLAAVARDLAHETGGLRGKIWRVKEQAVAEMLQQRTSRWFQKELNQLRDDLSLIPQVEDKLRQLYEGNEIHYVNRLWDEMADSLGLTPRNDPLRVAMPINKEIPAALKVKWRSSILAALKPSVIALAMADETLAAYRGDVRKSGLDLEGERDGELAAFLADIARAAGERLGLPADDALNVYGLVAFQESRYRVRDDASVLAVELLARMETLGLISGRPVRRGTWSKAPGGPVFDLLVYEDLAWKVEGGTHGANDVEWADIARHDAHPLTLADLRDWSAAQAQRKQAAAIPPQGALRHVIDKTAPDRCAREIPVEWITDTDQATHRRLRDRLGLELPAYAVYLQHRWPAQLDKLVGECEQQRVDLQELYGAYKRQPGRTVLPPLKLVLACMDLTYTDHCVGVLKHWPADAEIDRRLGRRLNVFEFAHFKLTRLAYLASHKDSVPQAWP</sequence>
<evidence type="ECO:0000313" key="2">
    <source>
        <dbReference type="Proteomes" id="UP000290849"/>
    </source>
</evidence>
<accession>A0A4Q1HQT2</accession>
<reference evidence="1 2" key="1">
    <citation type="journal article" date="2017" name="Int. J. Syst. Evol. Microbiol.">
        <title>Achromobacter aloeverae sp. nov., isolated from the root of Aloe vera (L.) Burm.f.</title>
        <authorList>
            <person name="Kuncharoen N."/>
            <person name="Muramatsu Y."/>
            <person name="Shibata C."/>
            <person name="Kamakura Y."/>
            <person name="Nakagawa Y."/>
            <person name="Tanasupawat S."/>
        </authorList>
    </citation>
    <scope>NUCLEOTIDE SEQUENCE [LARGE SCALE GENOMIC DNA]</scope>
    <source>
        <strain evidence="1 2">AVA-1</strain>
    </source>
</reference>
<dbReference type="Proteomes" id="UP000290849">
    <property type="component" value="Unassembled WGS sequence"/>
</dbReference>
<evidence type="ECO:0000313" key="1">
    <source>
        <dbReference type="EMBL" id="RXN93227.1"/>
    </source>
</evidence>
<dbReference type="EMBL" id="PYAL01000001">
    <property type="protein sequence ID" value="RXN93227.1"/>
    <property type="molecule type" value="Genomic_DNA"/>
</dbReference>
<comment type="caution">
    <text evidence="1">The sequence shown here is derived from an EMBL/GenBank/DDBJ whole genome shotgun (WGS) entry which is preliminary data.</text>
</comment>
<gene>
    <name evidence="1" type="ORF">C7R54_05885</name>
</gene>